<keyword evidence="3" id="KW-1185">Reference proteome</keyword>
<evidence type="ECO:0000313" key="2">
    <source>
        <dbReference type="EMBL" id="GEO34955.1"/>
    </source>
</evidence>
<evidence type="ECO:0000313" key="3">
    <source>
        <dbReference type="Proteomes" id="UP000321181"/>
    </source>
</evidence>
<evidence type="ECO:0000256" key="1">
    <source>
        <dbReference type="SAM" id="Phobius"/>
    </source>
</evidence>
<keyword evidence="1" id="KW-0812">Transmembrane</keyword>
<dbReference type="InterPro" id="IPR056918">
    <property type="entry name" value="8xMP"/>
</dbReference>
<feature type="transmembrane region" description="Helical" evidence="1">
    <location>
        <begin position="166"/>
        <end position="185"/>
    </location>
</feature>
<sequence>MSLWTTYFKVSAPARPSEVTPNLWNDEIEIKASYADGSGYQAAIMEQYKLYVEMADRISSRRGLANTFFLTLHSAVLTLVAVFWKDQPDGLSSWVLLPLLVLALGLCLAWFWLVRSYRQLNSGKFAVIGALELRLPASPWWNGEWKALRGDEKDKSTYWALTHLEIWIPFLFGLAYVVGFVMAIVTST</sequence>
<organism evidence="2 3">
    <name type="scientific">Cellulomonas aerilata</name>
    <dbReference type="NCBI Taxonomy" id="515326"/>
    <lineage>
        <taxon>Bacteria</taxon>
        <taxon>Bacillati</taxon>
        <taxon>Actinomycetota</taxon>
        <taxon>Actinomycetes</taxon>
        <taxon>Micrococcales</taxon>
        <taxon>Cellulomonadaceae</taxon>
        <taxon>Cellulomonas</taxon>
    </lineage>
</organism>
<keyword evidence="1" id="KW-1133">Transmembrane helix</keyword>
<dbReference type="Proteomes" id="UP000321181">
    <property type="component" value="Unassembled WGS sequence"/>
</dbReference>
<proteinExistence type="predicted"/>
<gene>
    <name evidence="2" type="ORF">CAE01nite_26800</name>
</gene>
<accession>A0A512DES2</accession>
<feature type="transmembrane region" description="Helical" evidence="1">
    <location>
        <begin position="64"/>
        <end position="84"/>
    </location>
</feature>
<feature type="transmembrane region" description="Helical" evidence="1">
    <location>
        <begin position="96"/>
        <end position="114"/>
    </location>
</feature>
<reference evidence="2 3" key="1">
    <citation type="submission" date="2019-07" db="EMBL/GenBank/DDBJ databases">
        <title>Whole genome shotgun sequence of Cellulomonas aerilata NBRC 106308.</title>
        <authorList>
            <person name="Hosoyama A."/>
            <person name="Uohara A."/>
            <person name="Ohji S."/>
            <person name="Ichikawa N."/>
        </authorList>
    </citation>
    <scope>NUCLEOTIDE SEQUENCE [LARGE SCALE GENOMIC DNA]</scope>
    <source>
        <strain evidence="2 3">NBRC 106308</strain>
    </source>
</reference>
<dbReference type="Pfam" id="PF24838">
    <property type="entry name" value="8xMP"/>
    <property type="match status" value="1"/>
</dbReference>
<dbReference type="EMBL" id="BJYY01000016">
    <property type="protein sequence ID" value="GEO34955.1"/>
    <property type="molecule type" value="Genomic_DNA"/>
</dbReference>
<dbReference type="AlphaFoldDB" id="A0A512DES2"/>
<dbReference type="RefSeq" id="WP_222595925.1">
    <property type="nucleotide sequence ID" value="NZ_BAAARM010000001.1"/>
</dbReference>
<comment type="caution">
    <text evidence="2">The sequence shown here is derived from an EMBL/GenBank/DDBJ whole genome shotgun (WGS) entry which is preliminary data.</text>
</comment>
<protein>
    <submittedName>
        <fullName evidence="2">Membrane protein</fullName>
    </submittedName>
</protein>
<keyword evidence="1" id="KW-0472">Membrane</keyword>
<name>A0A512DES2_9CELL</name>